<dbReference type="CDD" id="cd06559">
    <property type="entry name" value="Endonuclease_V"/>
    <property type="match status" value="1"/>
</dbReference>
<accession>I1C3S0</accession>
<dbReference type="eggNOG" id="KOG4417">
    <property type="taxonomic scope" value="Eukaryota"/>
</dbReference>
<dbReference type="PANTHER" id="PTHR28511">
    <property type="entry name" value="ENDONUCLEASE V"/>
    <property type="match status" value="1"/>
</dbReference>
<keyword evidence="7" id="KW-1185">Reference proteome</keyword>
<gene>
    <name evidence="6" type="ORF">RO3G_07805</name>
</gene>
<organism evidence="6 7">
    <name type="scientific">Rhizopus delemar (strain RA 99-880 / ATCC MYA-4621 / FGSC 9543 / NRRL 43880)</name>
    <name type="common">Mucormycosis agent</name>
    <name type="synonym">Rhizopus arrhizus var. delemar</name>
    <dbReference type="NCBI Taxonomy" id="246409"/>
    <lineage>
        <taxon>Eukaryota</taxon>
        <taxon>Fungi</taxon>
        <taxon>Fungi incertae sedis</taxon>
        <taxon>Mucoromycota</taxon>
        <taxon>Mucoromycotina</taxon>
        <taxon>Mucoromycetes</taxon>
        <taxon>Mucorales</taxon>
        <taxon>Mucorineae</taxon>
        <taxon>Rhizopodaceae</taxon>
        <taxon>Rhizopus</taxon>
    </lineage>
</organism>
<dbReference type="GO" id="GO:0016891">
    <property type="term" value="F:RNA endonuclease activity producing 5'-phosphomonoesters, hydrolytic mechanism"/>
    <property type="evidence" value="ECO:0007669"/>
    <property type="project" value="TreeGrafter"/>
</dbReference>
<sequence length="193" mass="21854">MTMPDLQVVYKRFLETKLYLPYISGFLAFREVNPLLTLLDQLKSEQPDLYPQILLIDGNGLLHPRQFGIACHLGVLADTPTIGVAKNFLMIPDELESITEMKNKWHATLQAKGDRLDLVGKKNDMLYGTALRTSSKNPLLVSQGHRVSLDLAVQVVLATCPKYRIPEPIRMADLESRAYIRNKKYLQSSKTID</sequence>
<dbReference type="GO" id="GO:0005730">
    <property type="term" value="C:nucleolus"/>
    <property type="evidence" value="ECO:0007669"/>
    <property type="project" value="TreeGrafter"/>
</dbReference>
<evidence type="ECO:0000256" key="2">
    <source>
        <dbReference type="ARBA" id="ARBA00022490"/>
    </source>
</evidence>
<comment type="subcellular location">
    <subcellularLocation>
        <location evidence="1">Cytoplasm</location>
    </subcellularLocation>
</comment>
<evidence type="ECO:0000313" key="7">
    <source>
        <dbReference type="Proteomes" id="UP000009138"/>
    </source>
</evidence>
<dbReference type="PANTHER" id="PTHR28511:SF1">
    <property type="entry name" value="ENDONUCLEASE V"/>
    <property type="match status" value="1"/>
</dbReference>
<keyword evidence="3" id="KW-0540">Nuclease</keyword>
<keyword evidence="2" id="KW-0963">Cytoplasm</keyword>
<evidence type="ECO:0000313" key="6">
    <source>
        <dbReference type="EMBL" id="EIE83100.1"/>
    </source>
</evidence>
<dbReference type="FunCoup" id="I1C3S0">
    <property type="interactions" value="52"/>
</dbReference>
<dbReference type="InterPro" id="IPR007581">
    <property type="entry name" value="Endonuclease-V"/>
</dbReference>
<dbReference type="AlphaFoldDB" id="I1C3S0"/>
<evidence type="ECO:0000256" key="5">
    <source>
        <dbReference type="ARBA" id="ARBA00022801"/>
    </source>
</evidence>
<dbReference type="GO" id="GO:0006281">
    <property type="term" value="P:DNA repair"/>
    <property type="evidence" value="ECO:0007669"/>
    <property type="project" value="InterPro"/>
</dbReference>
<dbReference type="EMBL" id="CH476736">
    <property type="protein sequence ID" value="EIE83100.1"/>
    <property type="molecule type" value="Genomic_DNA"/>
</dbReference>
<evidence type="ECO:0000256" key="1">
    <source>
        <dbReference type="ARBA" id="ARBA00004496"/>
    </source>
</evidence>
<dbReference type="STRING" id="246409.I1C3S0"/>
<evidence type="ECO:0008006" key="8">
    <source>
        <dbReference type="Google" id="ProtNLM"/>
    </source>
</evidence>
<keyword evidence="5" id="KW-0378">Hydrolase</keyword>
<dbReference type="OMA" id="NACAHTL"/>
<protein>
    <recommendedName>
        <fullName evidence="8">Endonuclease V</fullName>
    </recommendedName>
</protein>
<dbReference type="RefSeq" id="XP_067518496.1">
    <property type="nucleotide sequence ID" value="XM_067662395.1"/>
</dbReference>
<reference evidence="6 7" key="1">
    <citation type="journal article" date="2009" name="PLoS Genet.">
        <title>Genomic analysis of the basal lineage fungus Rhizopus oryzae reveals a whole-genome duplication.</title>
        <authorList>
            <person name="Ma L.-J."/>
            <person name="Ibrahim A.S."/>
            <person name="Skory C."/>
            <person name="Grabherr M.G."/>
            <person name="Burger G."/>
            <person name="Butler M."/>
            <person name="Elias M."/>
            <person name="Idnurm A."/>
            <person name="Lang B.F."/>
            <person name="Sone T."/>
            <person name="Abe A."/>
            <person name="Calvo S.E."/>
            <person name="Corrochano L.M."/>
            <person name="Engels R."/>
            <person name="Fu J."/>
            <person name="Hansberg W."/>
            <person name="Kim J.-M."/>
            <person name="Kodira C.D."/>
            <person name="Koehrsen M.J."/>
            <person name="Liu B."/>
            <person name="Miranda-Saavedra D."/>
            <person name="O'Leary S."/>
            <person name="Ortiz-Castellanos L."/>
            <person name="Poulter R."/>
            <person name="Rodriguez-Romero J."/>
            <person name="Ruiz-Herrera J."/>
            <person name="Shen Y.-Q."/>
            <person name="Zeng Q."/>
            <person name="Galagan J."/>
            <person name="Birren B.W."/>
            <person name="Cuomo C.A."/>
            <person name="Wickes B.L."/>
        </authorList>
    </citation>
    <scope>NUCLEOTIDE SEQUENCE [LARGE SCALE GENOMIC DNA]</scope>
    <source>
        <strain evidence="7">RA 99-880 / ATCC MYA-4621 / FGSC 9543 / NRRL 43880</strain>
    </source>
</reference>
<dbReference type="InParanoid" id="I1C3S0"/>
<dbReference type="VEuPathDB" id="FungiDB:RO3G_07805"/>
<dbReference type="GO" id="GO:0003727">
    <property type="term" value="F:single-stranded RNA binding"/>
    <property type="evidence" value="ECO:0007669"/>
    <property type="project" value="TreeGrafter"/>
</dbReference>
<name>I1C3S0_RHIO9</name>
<proteinExistence type="predicted"/>
<dbReference type="GO" id="GO:0005737">
    <property type="term" value="C:cytoplasm"/>
    <property type="evidence" value="ECO:0007669"/>
    <property type="project" value="UniProtKB-SubCell"/>
</dbReference>
<dbReference type="Gene3D" id="3.30.2170.10">
    <property type="entry name" value="archaeoglobus fulgidus dsm 4304 superfamily"/>
    <property type="match status" value="1"/>
</dbReference>
<keyword evidence="4" id="KW-0255">Endonuclease</keyword>
<dbReference type="OrthoDB" id="20018at2759"/>
<dbReference type="Proteomes" id="UP000009138">
    <property type="component" value="Unassembled WGS sequence"/>
</dbReference>
<evidence type="ECO:0000256" key="3">
    <source>
        <dbReference type="ARBA" id="ARBA00022722"/>
    </source>
</evidence>
<dbReference type="GeneID" id="93614776"/>
<dbReference type="Pfam" id="PF04493">
    <property type="entry name" value="Endonuclease_5"/>
    <property type="match status" value="1"/>
</dbReference>
<evidence type="ECO:0000256" key="4">
    <source>
        <dbReference type="ARBA" id="ARBA00022759"/>
    </source>
</evidence>